<protein>
    <submittedName>
        <fullName evidence="1">Uncharacterized protein</fullName>
    </submittedName>
</protein>
<keyword evidence="2" id="KW-1185">Reference proteome</keyword>
<comment type="caution">
    <text evidence="1">The sequence shown here is derived from an EMBL/GenBank/DDBJ whole genome shotgun (WGS) entry which is preliminary data.</text>
</comment>
<dbReference type="EMBL" id="BPLR01020853">
    <property type="protein sequence ID" value="GIX83262.1"/>
    <property type="molecule type" value="Genomic_DNA"/>
</dbReference>
<name>A0AAV4NIX4_CAEEX</name>
<evidence type="ECO:0000313" key="2">
    <source>
        <dbReference type="Proteomes" id="UP001054945"/>
    </source>
</evidence>
<dbReference type="Proteomes" id="UP001054945">
    <property type="component" value="Unassembled WGS sequence"/>
</dbReference>
<accession>A0AAV4NIX4</accession>
<reference evidence="1 2" key="1">
    <citation type="submission" date="2021-06" db="EMBL/GenBank/DDBJ databases">
        <title>Caerostris extrusa draft genome.</title>
        <authorList>
            <person name="Kono N."/>
            <person name="Arakawa K."/>
        </authorList>
    </citation>
    <scope>NUCLEOTIDE SEQUENCE [LARGE SCALE GENOMIC DNA]</scope>
</reference>
<organism evidence="1 2">
    <name type="scientific">Caerostris extrusa</name>
    <name type="common">Bark spider</name>
    <name type="synonym">Caerostris bankana</name>
    <dbReference type="NCBI Taxonomy" id="172846"/>
    <lineage>
        <taxon>Eukaryota</taxon>
        <taxon>Metazoa</taxon>
        <taxon>Ecdysozoa</taxon>
        <taxon>Arthropoda</taxon>
        <taxon>Chelicerata</taxon>
        <taxon>Arachnida</taxon>
        <taxon>Araneae</taxon>
        <taxon>Araneomorphae</taxon>
        <taxon>Entelegynae</taxon>
        <taxon>Araneoidea</taxon>
        <taxon>Araneidae</taxon>
        <taxon>Caerostris</taxon>
    </lineage>
</organism>
<evidence type="ECO:0000313" key="1">
    <source>
        <dbReference type="EMBL" id="GIX83262.1"/>
    </source>
</evidence>
<dbReference type="AlphaFoldDB" id="A0AAV4NIX4"/>
<feature type="non-terminal residue" evidence="1">
    <location>
        <position position="1"/>
    </location>
</feature>
<gene>
    <name evidence="1" type="ORF">CEXT_498081</name>
</gene>
<sequence>QVFSRFSVGQNIYEGMSSWVPKHSDWEPMVKSFYDEVSMSLTPKSTSNPMFSGA</sequence>
<proteinExistence type="predicted"/>